<dbReference type="Gene3D" id="1.20.1740.10">
    <property type="entry name" value="Amino acid/polyamine transporter I"/>
    <property type="match status" value="1"/>
</dbReference>
<evidence type="ECO:0000256" key="4">
    <source>
        <dbReference type="ARBA" id="ARBA00022692"/>
    </source>
</evidence>
<evidence type="ECO:0000256" key="8">
    <source>
        <dbReference type="ARBA" id="ARBA00023136"/>
    </source>
</evidence>
<evidence type="ECO:0000256" key="17">
    <source>
        <dbReference type="ARBA" id="ARBA00042394"/>
    </source>
</evidence>
<accession>A0A2I0MVM9</accession>
<comment type="caution">
    <text evidence="21">The sequence shown here is derived from an EMBL/GenBank/DDBJ whole genome shotgun (WGS) entry which is preliminary data.</text>
</comment>
<evidence type="ECO:0000256" key="15">
    <source>
        <dbReference type="ARBA" id="ARBA00039542"/>
    </source>
</evidence>
<evidence type="ECO:0000256" key="11">
    <source>
        <dbReference type="ARBA" id="ARBA00034106"/>
    </source>
</evidence>
<evidence type="ECO:0000256" key="10">
    <source>
        <dbReference type="ARBA" id="ARBA00023329"/>
    </source>
</evidence>
<dbReference type="PANTHER" id="PTHR22950:SF689">
    <property type="entry name" value="VESICULAR INHIBITORY AMINO ACID TRANSPORTER"/>
    <property type="match status" value="1"/>
</dbReference>
<keyword evidence="10" id="KW-0968">Cytoplasmic vesicle</keyword>
<evidence type="ECO:0000256" key="12">
    <source>
        <dbReference type="ARBA" id="ARBA00035892"/>
    </source>
</evidence>
<keyword evidence="8 19" id="KW-0472">Membrane</keyword>
<comment type="function">
    <text evidence="18">Antiporter that exchanges vesicular protons for cytosolic 4-aminobutanoate or to a lesser extend glycine, thus allowing their secretion from nerve terminals. The transport is equally dependent on the chemical and electrical components of the proton gradient. May also transport beta-alanine. Acidification of GABAergic synaptic vesicles is a prerequisite for 4-aminobutanoate uptake.</text>
</comment>
<evidence type="ECO:0000256" key="19">
    <source>
        <dbReference type="SAM" id="Phobius"/>
    </source>
</evidence>
<reference evidence="21 22" key="1">
    <citation type="journal article" date="2013" name="Science">
        <title>Genomic diversity and evolution of the head crest in the rock pigeon.</title>
        <authorList>
            <person name="Shapiro M.D."/>
            <person name="Kronenberg Z."/>
            <person name="Li C."/>
            <person name="Domyan E.T."/>
            <person name="Pan H."/>
            <person name="Campbell M."/>
            <person name="Tan H."/>
            <person name="Huff C.D."/>
            <person name="Hu H."/>
            <person name="Vickrey A.I."/>
            <person name="Nielsen S.C."/>
            <person name="Stringham S.A."/>
            <person name="Hu H."/>
            <person name="Willerslev E."/>
            <person name="Gilbert M.T."/>
            <person name="Yandell M."/>
            <person name="Zhang G."/>
            <person name="Wang J."/>
        </authorList>
    </citation>
    <scope>NUCLEOTIDE SEQUENCE [LARGE SCALE GENOMIC DNA]</scope>
    <source>
        <tissue evidence="21">Blood</tissue>
    </source>
</reference>
<gene>
    <name evidence="21" type="ORF">A306_00000764</name>
</gene>
<keyword evidence="22" id="KW-1185">Reference proteome</keyword>
<feature type="transmembrane region" description="Helical" evidence="19">
    <location>
        <begin position="271"/>
        <end position="293"/>
    </location>
</feature>
<comment type="similarity">
    <text evidence="2">Belongs to the amino acid/polyamine transporter 2 family.</text>
</comment>
<dbReference type="AlphaFoldDB" id="A0A2I0MVM9"/>
<evidence type="ECO:0000256" key="6">
    <source>
        <dbReference type="ARBA" id="ARBA00022989"/>
    </source>
</evidence>
<keyword evidence="5" id="KW-0532">Neurotransmitter transport</keyword>
<evidence type="ECO:0000256" key="13">
    <source>
        <dbReference type="ARBA" id="ARBA00035961"/>
    </source>
</evidence>
<dbReference type="GO" id="GO:0015187">
    <property type="term" value="F:glycine transmembrane transporter activity"/>
    <property type="evidence" value="ECO:0007669"/>
    <property type="project" value="UniProtKB-ARBA"/>
</dbReference>
<dbReference type="InterPro" id="IPR013057">
    <property type="entry name" value="AA_transpt_TM"/>
</dbReference>
<proteinExistence type="inferred from homology"/>
<comment type="subcellular location">
    <subcellularLocation>
        <location evidence="1">Cytoplasmic vesicle membrane</location>
        <topology evidence="1">Multi-pass membrane protein</topology>
    </subcellularLocation>
    <subcellularLocation>
        <location evidence="11">Presynapse</location>
    </subcellularLocation>
</comment>
<sequence>MYPADKRSENEILSTAVRSPWIKLDNSSLSMHRQIKSFCIQRETRSLLLGIVRWDSCLDTDEEHLNFARRDELNRTHIEEGEETDGPLNFELDVCHQDPEHKSPAPLPCAQVKLITSWEAGWNVTNAIQGIFVLGLPYALLHSGYSGLFLIILSAALCCYTGKILIACLYEENEDGQLIRVRDTYEDIANACCKKLAPRLGGVLVNVTQVMELIMTCVLYVVVSGNLLSHSFPYIPVTEKTWSVIAFATLLPCVFIKTLKIVSKLSQLCSLVHFIIILVVMTYCVTQIHQWSWAKFRLSIEFEDFLVSVGVIIFSYTSQIFLPTLEGNMKRPEEFRCMLDWTHFFACVSKTTFALTAFLTWGEETKEVITDNLPSFLQTLVNLCLLTKALLSYPLPFFAATETVYACISRGNCSNYRSPLFALGVRGSFLLLTLLMAMFIPHFALLMGLTGSVTGAAMTFLLPSLFHLKLKWKKLSLLEKCADIFVFILGFLCSLAGIVCSIKGLLEVFGRV</sequence>
<feature type="transmembrane region" description="Helical" evidence="19">
    <location>
        <begin position="484"/>
        <end position="506"/>
    </location>
</feature>
<dbReference type="GO" id="GO:0140800">
    <property type="term" value="F:gamma-aminobutyric acid:proton antiporter activity"/>
    <property type="evidence" value="ECO:0007669"/>
    <property type="project" value="UniProtKB-ARBA"/>
</dbReference>
<dbReference type="InParanoid" id="A0A2I0MVM9"/>
<evidence type="ECO:0000313" key="21">
    <source>
        <dbReference type="EMBL" id="PKK33731.1"/>
    </source>
</evidence>
<evidence type="ECO:0000256" key="3">
    <source>
        <dbReference type="ARBA" id="ARBA00022448"/>
    </source>
</evidence>
<protein>
    <recommendedName>
        <fullName evidence="15">Vesicular inhibitory amino acid transporter</fullName>
    </recommendedName>
    <alternativeName>
        <fullName evidence="16">Solute carrier family 32 member 1</fullName>
    </alternativeName>
    <alternativeName>
        <fullName evidence="17">Vesicular GABA transporter</fullName>
    </alternativeName>
</protein>
<keyword evidence="9" id="KW-0966">Cell projection</keyword>
<keyword evidence="3" id="KW-0813">Transport</keyword>
<name>A0A2I0MVM9_COLLI</name>
<dbReference type="GO" id="GO:0030659">
    <property type="term" value="C:cytoplasmic vesicle membrane"/>
    <property type="evidence" value="ECO:0007669"/>
    <property type="project" value="UniProtKB-SubCell"/>
</dbReference>
<feature type="transmembrane region" description="Helical" evidence="19">
    <location>
        <begin position="203"/>
        <end position="222"/>
    </location>
</feature>
<evidence type="ECO:0000256" key="16">
    <source>
        <dbReference type="ARBA" id="ARBA00041574"/>
    </source>
</evidence>
<evidence type="ECO:0000256" key="5">
    <source>
        <dbReference type="ARBA" id="ARBA00022775"/>
    </source>
</evidence>
<dbReference type="EMBL" id="AKCR02000002">
    <property type="protein sequence ID" value="PKK33731.1"/>
    <property type="molecule type" value="Genomic_DNA"/>
</dbReference>
<dbReference type="PANTHER" id="PTHR22950">
    <property type="entry name" value="AMINO ACID TRANSPORTER"/>
    <property type="match status" value="1"/>
</dbReference>
<feature type="transmembrane region" description="Helical" evidence="19">
    <location>
        <begin position="380"/>
        <end position="408"/>
    </location>
</feature>
<dbReference type="GO" id="GO:0098793">
    <property type="term" value="C:presynapse"/>
    <property type="evidence" value="ECO:0007669"/>
    <property type="project" value="UniProtKB-SubCell"/>
</dbReference>
<feature type="transmembrane region" description="Helical" evidence="19">
    <location>
        <begin position="337"/>
        <end position="360"/>
    </location>
</feature>
<keyword evidence="6 19" id="KW-1133">Transmembrane helix</keyword>
<feature type="transmembrane region" description="Helical" evidence="19">
    <location>
        <begin position="420"/>
        <end position="439"/>
    </location>
</feature>
<evidence type="ECO:0000256" key="18">
    <source>
        <dbReference type="ARBA" id="ARBA00046163"/>
    </source>
</evidence>
<keyword evidence="7" id="KW-0770">Synapse</keyword>
<organism evidence="21 22">
    <name type="scientific">Columba livia</name>
    <name type="common">Rock dove</name>
    <dbReference type="NCBI Taxonomy" id="8932"/>
    <lineage>
        <taxon>Eukaryota</taxon>
        <taxon>Metazoa</taxon>
        <taxon>Chordata</taxon>
        <taxon>Craniata</taxon>
        <taxon>Vertebrata</taxon>
        <taxon>Euteleostomi</taxon>
        <taxon>Archelosauria</taxon>
        <taxon>Archosauria</taxon>
        <taxon>Dinosauria</taxon>
        <taxon>Saurischia</taxon>
        <taxon>Theropoda</taxon>
        <taxon>Coelurosauria</taxon>
        <taxon>Aves</taxon>
        <taxon>Neognathae</taxon>
        <taxon>Neoaves</taxon>
        <taxon>Columbimorphae</taxon>
        <taxon>Columbiformes</taxon>
        <taxon>Columbidae</taxon>
        <taxon>Columba</taxon>
    </lineage>
</organism>
<evidence type="ECO:0000256" key="14">
    <source>
        <dbReference type="ARBA" id="ARBA00036440"/>
    </source>
</evidence>
<evidence type="ECO:0000256" key="2">
    <source>
        <dbReference type="ARBA" id="ARBA00008066"/>
    </source>
</evidence>
<evidence type="ECO:0000256" key="7">
    <source>
        <dbReference type="ARBA" id="ARBA00023018"/>
    </source>
</evidence>
<dbReference type="GO" id="GO:0051939">
    <property type="term" value="P:gamma-aminobutyric acid import"/>
    <property type="evidence" value="ECO:0007669"/>
    <property type="project" value="UniProtKB-ARBA"/>
</dbReference>
<dbReference type="GO" id="GO:0015179">
    <property type="term" value="F:L-amino acid transmembrane transporter activity"/>
    <property type="evidence" value="ECO:0007669"/>
    <property type="project" value="TreeGrafter"/>
</dbReference>
<dbReference type="Pfam" id="PF01490">
    <property type="entry name" value="Aa_trans"/>
    <property type="match status" value="1"/>
</dbReference>
<dbReference type="FunFam" id="1.20.1740.10:FF:000062">
    <property type="entry name" value="Vesicular inhibitory amino acid transporter"/>
    <property type="match status" value="1"/>
</dbReference>
<dbReference type="GO" id="GO:0060077">
    <property type="term" value="C:inhibitory synapse"/>
    <property type="evidence" value="ECO:0007669"/>
    <property type="project" value="UniProtKB-ARBA"/>
</dbReference>
<dbReference type="Proteomes" id="UP000053872">
    <property type="component" value="Unassembled WGS sequence"/>
</dbReference>
<feature type="transmembrane region" description="Helical" evidence="19">
    <location>
        <begin position="305"/>
        <end position="325"/>
    </location>
</feature>
<comment type="catalytic activity">
    <reaction evidence="14">
        <text>4-aminobutanoate(out) + n H(+)(in) = 4-aminobutanoate(in) + n H(+)(out)</text>
        <dbReference type="Rhea" id="RHEA:70979"/>
        <dbReference type="ChEBI" id="CHEBI:15378"/>
        <dbReference type="ChEBI" id="CHEBI:59888"/>
    </reaction>
</comment>
<keyword evidence="4 19" id="KW-0812">Transmembrane</keyword>
<comment type="catalytic activity">
    <reaction evidence="13">
        <text>glycine(out) + n H(+)(in) = glycine(in) + n H(+)(out)</text>
        <dbReference type="Rhea" id="RHEA:70983"/>
        <dbReference type="ChEBI" id="CHEBI:15378"/>
        <dbReference type="ChEBI" id="CHEBI:57305"/>
    </reaction>
</comment>
<dbReference type="STRING" id="8932.A0A2I0MVM9"/>
<evidence type="ECO:0000259" key="20">
    <source>
        <dbReference type="Pfam" id="PF01490"/>
    </source>
</evidence>
<evidence type="ECO:0000256" key="1">
    <source>
        <dbReference type="ARBA" id="ARBA00004439"/>
    </source>
</evidence>
<feature type="transmembrane region" description="Helical" evidence="19">
    <location>
        <begin position="242"/>
        <end position="259"/>
    </location>
</feature>
<dbReference type="GO" id="GO:0006836">
    <property type="term" value="P:neurotransmitter transport"/>
    <property type="evidence" value="ECO:0007669"/>
    <property type="project" value="UniProtKB-KW"/>
</dbReference>
<evidence type="ECO:0000256" key="9">
    <source>
        <dbReference type="ARBA" id="ARBA00023273"/>
    </source>
</evidence>
<evidence type="ECO:0000313" key="22">
    <source>
        <dbReference type="Proteomes" id="UP000053872"/>
    </source>
</evidence>
<comment type="catalytic activity">
    <reaction evidence="12">
        <text>beta-alanine(out) + n H(+)(in) = beta-alanine(in) + n H(+)(out)</text>
        <dbReference type="Rhea" id="RHEA:70987"/>
        <dbReference type="ChEBI" id="CHEBI:15378"/>
        <dbReference type="ChEBI" id="CHEBI:57966"/>
    </reaction>
</comment>
<feature type="transmembrane region" description="Helical" evidence="19">
    <location>
        <begin position="120"/>
        <end position="141"/>
    </location>
</feature>
<feature type="transmembrane region" description="Helical" evidence="19">
    <location>
        <begin position="445"/>
        <end position="463"/>
    </location>
</feature>
<feature type="domain" description="Amino acid transporter transmembrane" evidence="20">
    <location>
        <begin position="115"/>
        <end position="502"/>
    </location>
</feature>
<feature type="transmembrane region" description="Helical" evidence="19">
    <location>
        <begin position="147"/>
        <end position="170"/>
    </location>
</feature>
<dbReference type="GO" id="GO:0005774">
    <property type="term" value="C:vacuolar membrane"/>
    <property type="evidence" value="ECO:0007669"/>
    <property type="project" value="TreeGrafter"/>
</dbReference>